<reference evidence="1 2" key="1">
    <citation type="submission" date="2018-11" db="EMBL/GenBank/DDBJ databases">
        <authorList>
            <consortium name="Pathogen Informatics"/>
        </authorList>
    </citation>
    <scope>NUCLEOTIDE SEQUENCE [LARGE SCALE GENOMIC DNA]</scope>
    <source>
        <strain evidence="1 2">Zambia</strain>
    </source>
</reference>
<protein>
    <submittedName>
        <fullName evidence="1">Uncharacterized protein</fullName>
    </submittedName>
</protein>
<evidence type="ECO:0000313" key="1">
    <source>
        <dbReference type="EMBL" id="VDO48405.1"/>
    </source>
</evidence>
<dbReference type="EMBL" id="UZAI01000091">
    <property type="protein sequence ID" value="VDO48405.1"/>
    <property type="molecule type" value="Genomic_DNA"/>
</dbReference>
<gene>
    <name evidence="1" type="ORF">SMRZ_LOCUS486</name>
</gene>
<sequence>MEDNWKGIKEALTSTCQKVLGLKKHHHKGWISTETMDKTKERKNKETTIDNSRSRAEKVKSQAESSYFGLVSWIRLHPS</sequence>
<dbReference type="Proteomes" id="UP000277204">
    <property type="component" value="Unassembled WGS sequence"/>
</dbReference>
<keyword evidence="2" id="KW-1185">Reference proteome</keyword>
<proteinExistence type="predicted"/>
<organism evidence="1 2">
    <name type="scientific">Schistosoma margrebowiei</name>
    <dbReference type="NCBI Taxonomy" id="48269"/>
    <lineage>
        <taxon>Eukaryota</taxon>
        <taxon>Metazoa</taxon>
        <taxon>Spiralia</taxon>
        <taxon>Lophotrochozoa</taxon>
        <taxon>Platyhelminthes</taxon>
        <taxon>Trematoda</taxon>
        <taxon>Digenea</taxon>
        <taxon>Strigeidida</taxon>
        <taxon>Schistosomatoidea</taxon>
        <taxon>Schistosomatidae</taxon>
        <taxon>Schistosoma</taxon>
    </lineage>
</organism>
<dbReference type="AlphaFoldDB" id="A0A183L9L1"/>
<accession>A0A183L9L1</accession>
<evidence type="ECO:0000313" key="2">
    <source>
        <dbReference type="Proteomes" id="UP000277204"/>
    </source>
</evidence>
<name>A0A183L9L1_9TREM</name>